<protein>
    <recommendedName>
        <fullName evidence="2">RBR-type E3 ubiquitin transferase</fullName>
        <ecNumber evidence="2">2.3.2.31</ecNumber>
    </recommendedName>
</protein>
<evidence type="ECO:0000256" key="8">
    <source>
        <dbReference type="ARBA" id="ARBA00022833"/>
    </source>
</evidence>
<dbReference type="InterPro" id="IPR031127">
    <property type="entry name" value="E3_UB_ligase_RBR"/>
</dbReference>
<dbReference type="STRING" id="307972.A0A2G8LG93"/>
<dbReference type="InterPro" id="IPR001841">
    <property type="entry name" value="Znf_RING"/>
</dbReference>
<evidence type="ECO:0000313" key="13">
    <source>
        <dbReference type="EMBL" id="PIK59271.1"/>
    </source>
</evidence>
<evidence type="ECO:0000256" key="5">
    <source>
        <dbReference type="ARBA" id="ARBA00022737"/>
    </source>
</evidence>
<proteinExistence type="predicted"/>
<dbReference type="Gene3D" id="3.30.40.10">
    <property type="entry name" value="Zinc/RING finger domain, C3HC4 (zinc finger)"/>
    <property type="match status" value="1"/>
</dbReference>
<dbReference type="PROSITE" id="PS50089">
    <property type="entry name" value="ZF_RING_2"/>
    <property type="match status" value="1"/>
</dbReference>
<dbReference type="SMART" id="SM00591">
    <property type="entry name" value="RWD"/>
    <property type="match status" value="1"/>
</dbReference>
<dbReference type="GO" id="GO:0016567">
    <property type="term" value="P:protein ubiquitination"/>
    <property type="evidence" value="ECO:0007669"/>
    <property type="project" value="InterPro"/>
</dbReference>
<dbReference type="InterPro" id="IPR016135">
    <property type="entry name" value="UBQ-conjugating_enzyme/RWD"/>
</dbReference>
<dbReference type="EMBL" id="MRZV01000087">
    <property type="protein sequence ID" value="PIK59271.1"/>
    <property type="molecule type" value="Genomic_DNA"/>
</dbReference>
<evidence type="ECO:0000256" key="4">
    <source>
        <dbReference type="ARBA" id="ARBA00022723"/>
    </source>
</evidence>
<dbReference type="InterPro" id="IPR006575">
    <property type="entry name" value="RWD_dom"/>
</dbReference>
<comment type="caution">
    <text evidence="13">The sequence shown here is derived from an EMBL/GenBank/DDBJ whole genome shotgun (WGS) entry which is preliminary data.</text>
</comment>
<feature type="domain" description="RWD" evidence="11">
    <location>
        <begin position="25"/>
        <end position="123"/>
    </location>
</feature>
<keyword evidence="14" id="KW-1185">Reference proteome</keyword>
<dbReference type="PANTHER" id="PTHR11685">
    <property type="entry name" value="RBR FAMILY RING FINGER AND IBR DOMAIN-CONTAINING"/>
    <property type="match status" value="1"/>
</dbReference>
<dbReference type="Pfam" id="PF01485">
    <property type="entry name" value="IBR"/>
    <property type="match status" value="1"/>
</dbReference>
<organism evidence="13 14">
    <name type="scientific">Stichopus japonicus</name>
    <name type="common">Sea cucumber</name>
    <dbReference type="NCBI Taxonomy" id="307972"/>
    <lineage>
        <taxon>Eukaryota</taxon>
        <taxon>Metazoa</taxon>
        <taxon>Echinodermata</taxon>
        <taxon>Eleutherozoa</taxon>
        <taxon>Echinozoa</taxon>
        <taxon>Holothuroidea</taxon>
        <taxon>Aspidochirotacea</taxon>
        <taxon>Aspidochirotida</taxon>
        <taxon>Stichopodidae</taxon>
        <taxon>Apostichopus</taxon>
    </lineage>
</organism>
<dbReference type="InterPro" id="IPR044066">
    <property type="entry name" value="TRIAD_supradom"/>
</dbReference>
<dbReference type="SUPFAM" id="SSF54495">
    <property type="entry name" value="UBC-like"/>
    <property type="match status" value="1"/>
</dbReference>
<dbReference type="FunFam" id="3.30.40.10:FF:000186">
    <property type="entry name" value="RBR-type E3 ubiquitin transferase"/>
    <property type="match status" value="1"/>
</dbReference>
<dbReference type="EC" id="2.3.2.31" evidence="2"/>
<dbReference type="CDD" id="cd20341">
    <property type="entry name" value="BRcat_RBR_RNF14"/>
    <property type="match status" value="1"/>
</dbReference>
<accession>A0A2G8LG93</accession>
<dbReference type="Gene3D" id="3.10.110.10">
    <property type="entry name" value="Ubiquitin Conjugating Enzyme"/>
    <property type="match status" value="1"/>
</dbReference>
<evidence type="ECO:0000256" key="7">
    <source>
        <dbReference type="ARBA" id="ARBA00022786"/>
    </source>
</evidence>
<keyword evidence="6 9" id="KW-0863">Zinc-finger</keyword>
<dbReference type="CDD" id="cd16628">
    <property type="entry name" value="RING-HC_RBR_RNF14"/>
    <property type="match status" value="1"/>
</dbReference>
<reference evidence="13 14" key="1">
    <citation type="journal article" date="2017" name="PLoS Biol.">
        <title>The sea cucumber genome provides insights into morphological evolution and visceral regeneration.</title>
        <authorList>
            <person name="Zhang X."/>
            <person name="Sun L."/>
            <person name="Yuan J."/>
            <person name="Sun Y."/>
            <person name="Gao Y."/>
            <person name="Zhang L."/>
            <person name="Li S."/>
            <person name="Dai H."/>
            <person name="Hamel J.F."/>
            <person name="Liu C."/>
            <person name="Yu Y."/>
            <person name="Liu S."/>
            <person name="Lin W."/>
            <person name="Guo K."/>
            <person name="Jin S."/>
            <person name="Xu P."/>
            <person name="Storey K.B."/>
            <person name="Huan P."/>
            <person name="Zhang T."/>
            <person name="Zhou Y."/>
            <person name="Zhang J."/>
            <person name="Lin C."/>
            <person name="Li X."/>
            <person name="Xing L."/>
            <person name="Huo D."/>
            <person name="Sun M."/>
            <person name="Wang L."/>
            <person name="Mercier A."/>
            <person name="Li F."/>
            <person name="Yang H."/>
            <person name="Xiang J."/>
        </authorList>
    </citation>
    <scope>NUCLEOTIDE SEQUENCE [LARGE SCALE GENOMIC DNA]</scope>
    <source>
        <strain evidence="13">Shaxun</strain>
        <tissue evidence="13">Muscle</tissue>
    </source>
</reference>
<gene>
    <name evidence="13" type="ORF">BSL78_03781</name>
</gene>
<evidence type="ECO:0000256" key="6">
    <source>
        <dbReference type="ARBA" id="ARBA00022771"/>
    </source>
</evidence>
<dbReference type="PROSITE" id="PS00518">
    <property type="entry name" value="ZF_RING_1"/>
    <property type="match status" value="1"/>
</dbReference>
<evidence type="ECO:0000256" key="2">
    <source>
        <dbReference type="ARBA" id="ARBA00012251"/>
    </source>
</evidence>
<feature type="domain" description="RING-type" evidence="12">
    <location>
        <begin position="219"/>
        <end position="460"/>
    </location>
</feature>
<dbReference type="GO" id="GO:0008270">
    <property type="term" value="F:zinc ion binding"/>
    <property type="evidence" value="ECO:0007669"/>
    <property type="project" value="UniProtKB-KW"/>
</dbReference>
<keyword evidence="5" id="KW-0677">Repeat</keyword>
<comment type="catalytic activity">
    <reaction evidence="1">
        <text>[E2 ubiquitin-conjugating enzyme]-S-ubiquitinyl-L-cysteine + [acceptor protein]-L-lysine = [E2 ubiquitin-conjugating enzyme]-L-cysteine + [acceptor protein]-N(6)-ubiquitinyl-L-lysine.</text>
        <dbReference type="EC" id="2.3.2.31"/>
    </reaction>
</comment>
<dbReference type="SMART" id="SM00647">
    <property type="entry name" value="IBR"/>
    <property type="match status" value="1"/>
</dbReference>
<evidence type="ECO:0000256" key="9">
    <source>
        <dbReference type="PROSITE-ProRule" id="PRU00175"/>
    </source>
</evidence>
<dbReference type="InterPro" id="IPR031128">
    <property type="entry name" value="RNF14_RING-HC_Zfn"/>
</dbReference>
<dbReference type="OrthoDB" id="1431934at2759"/>
<sequence>MCGCAEDEVTQKHSLTYNMSDSDDQEDEITASQYLRRTRVRPFKKDEVHLLPLEFLPPVMLHFQYPADYPSCKSPQFTLSCKWLSPRQITKLCCNLDELWEESKGEVILFQWIQFLQDETFTFLNLKNHLQLDYSYVRTFARNASLSGGKVETTPDAHGGNASGTEDGEARVHRVEADGAVSMESTDSRAIQDVASLTNLIQSLVHHDVEEKQHAFDVGFYHCQICFEEKMGTECLRFPHCEHVYCKLCITEYFNVQITDGNVKALTCPEQKCDSQASQTQVRSLVSEELFARYDRLLLQLSLDGMEDVTRCPRNACQSPVMKEEDSTMAVCPTCHLAFCTLCNMAYHGVSPVVSRKAFVRSKAAAEDIRKMKVEYDKVMKQPKNSWRRNMAGKTSGGSLKTVAAKCGFLRTAKIVLLVVAAFRDRNGGRQDNEEDDDDEFLGDNWLDVEENLEQLIQLL</sequence>
<evidence type="ECO:0000259" key="10">
    <source>
        <dbReference type="PROSITE" id="PS50089"/>
    </source>
</evidence>
<keyword evidence="7" id="KW-0833">Ubl conjugation pathway</keyword>
<dbReference type="AlphaFoldDB" id="A0A2G8LG93"/>
<evidence type="ECO:0000259" key="12">
    <source>
        <dbReference type="PROSITE" id="PS51873"/>
    </source>
</evidence>
<dbReference type="InterPro" id="IPR002867">
    <property type="entry name" value="IBR_dom"/>
</dbReference>
<dbReference type="Gene3D" id="2.20.25.20">
    <property type="match status" value="1"/>
</dbReference>
<keyword evidence="8" id="KW-0862">Zinc</keyword>
<dbReference type="Proteomes" id="UP000230750">
    <property type="component" value="Unassembled WGS sequence"/>
</dbReference>
<dbReference type="SUPFAM" id="SSF57850">
    <property type="entry name" value="RING/U-box"/>
    <property type="match status" value="2"/>
</dbReference>
<dbReference type="GO" id="GO:0061630">
    <property type="term" value="F:ubiquitin protein ligase activity"/>
    <property type="evidence" value="ECO:0007669"/>
    <property type="project" value="UniProtKB-EC"/>
</dbReference>
<keyword evidence="3" id="KW-0808">Transferase</keyword>
<evidence type="ECO:0000259" key="11">
    <source>
        <dbReference type="PROSITE" id="PS50908"/>
    </source>
</evidence>
<evidence type="ECO:0000256" key="1">
    <source>
        <dbReference type="ARBA" id="ARBA00001798"/>
    </source>
</evidence>
<dbReference type="InterPro" id="IPR017907">
    <property type="entry name" value="Znf_RING_CS"/>
</dbReference>
<keyword evidence="4" id="KW-0479">Metal-binding</keyword>
<name>A0A2G8LG93_STIJA</name>
<dbReference type="Pfam" id="PF05773">
    <property type="entry name" value="RWD"/>
    <property type="match status" value="1"/>
</dbReference>
<feature type="domain" description="RING-type" evidence="10">
    <location>
        <begin position="223"/>
        <end position="272"/>
    </location>
</feature>
<dbReference type="InterPro" id="IPR013083">
    <property type="entry name" value="Znf_RING/FYVE/PHD"/>
</dbReference>
<dbReference type="PROSITE" id="PS50908">
    <property type="entry name" value="RWD"/>
    <property type="match status" value="1"/>
</dbReference>
<evidence type="ECO:0000256" key="3">
    <source>
        <dbReference type="ARBA" id="ARBA00022679"/>
    </source>
</evidence>
<dbReference type="PROSITE" id="PS51873">
    <property type="entry name" value="TRIAD"/>
    <property type="match status" value="1"/>
</dbReference>
<dbReference type="CDD" id="cd23820">
    <property type="entry name" value="RWD_RNF14"/>
    <property type="match status" value="1"/>
</dbReference>
<evidence type="ECO:0000313" key="14">
    <source>
        <dbReference type="Proteomes" id="UP000230750"/>
    </source>
</evidence>